<reference evidence="2 4" key="2">
    <citation type="journal article" date="2013" name="Nature">
        <title>Insights into bilaterian evolution from three spiralian genomes.</title>
        <authorList>
            <person name="Simakov O."/>
            <person name="Marletaz F."/>
            <person name="Cho S.J."/>
            <person name="Edsinger-Gonzales E."/>
            <person name="Havlak P."/>
            <person name="Hellsten U."/>
            <person name="Kuo D.H."/>
            <person name="Larsson T."/>
            <person name="Lv J."/>
            <person name="Arendt D."/>
            <person name="Savage R."/>
            <person name="Osoegawa K."/>
            <person name="de Jong P."/>
            <person name="Grimwood J."/>
            <person name="Chapman J.A."/>
            <person name="Shapiro H."/>
            <person name="Aerts A."/>
            <person name="Otillar R.P."/>
            <person name="Terry A.Y."/>
            <person name="Boore J.L."/>
            <person name="Grigoriev I.V."/>
            <person name="Lindberg D.R."/>
            <person name="Seaver E.C."/>
            <person name="Weisblat D.A."/>
            <person name="Putnam N.H."/>
            <person name="Rokhsar D.S."/>
        </authorList>
    </citation>
    <scope>NUCLEOTIDE SEQUENCE</scope>
    <source>
        <strain evidence="2 4">I ESC-2004</strain>
    </source>
</reference>
<dbReference type="EnsemblMetazoa" id="CapteT210834">
    <property type="protein sequence ID" value="CapteP210834"/>
    <property type="gene ID" value="CapteG210834"/>
</dbReference>
<accession>R7U1L5</accession>
<feature type="chain" id="PRO_5008787554" evidence="1">
    <location>
        <begin position="22"/>
        <end position="250"/>
    </location>
</feature>
<sequence>MDPRPTYLLALLVLTSDWTAAQNQIIPVLTVKDVHFNPNSTNLAVQHSAPVGLSWDGVDHRFTSEWKALPTSLGESTSGENFVQLEAEFPVQTIRLNALNGALPVQLSNRRPNFPFFSLSFTTVPPRNELLPQNQARLLHWVIELTNATLPGSAIGLYVMIPATGIFKRKVVEFQAIGSDELKEYGRIQLGDHARCHVIHEEDAERNVKLDVSCEYRGLIVGKKEDFTFVFVGWNNSVRVFSFATVEGVP</sequence>
<reference evidence="3" key="3">
    <citation type="submission" date="2015-06" db="UniProtKB">
        <authorList>
            <consortium name="EnsemblMetazoa"/>
        </authorList>
    </citation>
    <scope>IDENTIFICATION</scope>
</reference>
<dbReference type="HOGENOM" id="CLU_088703_0_0_1"/>
<keyword evidence="4" id="KW-1185">Reference proteome</keyword>
<dbReference type="Proteomes" id="UP000014760">
    <property type="component" value="Unassembled WGS sequence"/>
</dbReference>
<proteinExistence type="predicted"/>
<evidence type="ECO:0000313" key="4">
    <source>
        <dbReference type="Proteomes" id="UP000014760"/>
    </source>
</evidence>
<evidence type="ECO:0000313" key="2">
    <source>
        <dbReference type="EMBL" id="ELT99849.1"/>
    </source>
</evidence>
<dbReference type="EMBL" id="KB306459">
    <property type="protein sequence ID" value="ELT99849.1"/>
    <property type="molecule type" value="Genomic_DNA"/>
</dbReference>
<reference evidence="4" key="1">
    <citation type="submission" date="2012-12" db="EMBL/GenBank/DDBJ databases">
        <authorList>
            <person name="Hellsten U."/>
            <person name="Grimwood J."/>
            <person name="Chapman J.A."/>
            <person name="Shapiro H."/>
            <person name="Aerts A."/>
            <person name="Otillar R.P."/>
            <person name="Terry A.Y."/>
            <person name="Boore J.L."/>
            <person name="Simakov O."/>
            <person name="Marletaz F."/>
            <person name="Cho S.-J."/>
            <person name="Edsinger-Gonzales E."/>
            <person name="Havlak P."/>
            <person name="Kuo D.-H."/>
            <person name="Larsson T."/>
            <person name="Lv J."/>
            <person name="Arendt D."/>
            <person name="Savage R."/>
            <person name="Osoegawa K."/>
            <person name="de Jong P."/>
            <person name="Lindberg D.R."/>
            <person name="Seaver E.C."/>
            <person name="Weisblat D.A."/>
            <person name="Putnam N.H."/>
            <person name="Grigoriev I.V."/>
            <person name="Rokhsar D.S."/>
        </authorList>
    </citation>
    <scope>NUCLEOTIDE SEQUENCE</scope>
    <source>
        <strain evidence="4">I ESC-2004</strain>
    </source>
</reference>
<dbReference type="EMBL" id="AMQN01001892">
    <property type="status" value="NOT_ANNOTATED_CDS"/>
    <property type="molecule type" value="Genomic_DNA"/>
</dbReference>
<keyword evidence="1" id="KW-0732">Signal</keyword>
<feature type="signal peptide" evidence="1">
    <location>
        <begin position="1"/>
        <end position="21"/>
    </location>
</feature>
<name>R7U1L5_CAPTE</name>
<evidence type="ECO:0000256" key="1">
    <source>
        <dbReference type="SAM" id="SignalP"/>
    </source>
</evidence>
<organism evidence="2">
    <name type="scientific">Capitella teleta</name>
    <name type="common">Polychaete worm</name>
    <dbReference type="NCBI Taxonomy" id="283909"/>
    <lineage>
        <taxon>Eukaryota</taxon>
        <taxon>Metazoa</taxon>
        <taxon>Spiralia</taxon>
        <taxon>Lophotrochozoa</taxon>
        <taxon>Annelida</taxon>
        <taxon>Polychaeta</taxon>
        <taxon>Sedentaria</taxon>
        <taxon>Scolecida</taxon>
        <taxon>Capitellidae</taxon>
        <taxon>Capitella</taxon>
    </lineage>
</organism>
<protein>
    <submittedName>
        <fullName evidence="2 3">Uncharacterized protein</fullName>
    </submittedName>
</protein>
<evidence type="ECO:0000313" key="3">
    <source>
        <dbReference type="EnsemblMetazoa" id="CapteP210834"/>
    </source>
</evidence>
<dbReference type="AlphaFoldDB" id="R7U1L5"/>
<gene>
    <name evidence="2" type="ORF">CAPTEDRAFT_210834</name>
</gene>